<comment type="pathway">
    <text evidence="10">Cofactor biosynthesis; pyridoxal 5'-phosphate biosynthesis.</text>
</comment>
<dbReference type="EC" id="3.5.1.2" evidence="10"/>
<feature type="active site" description="Charge relay system" evidence="10 11">
    <location>
        <position position="174"/>
    </location>
</feature>
<feature type="active site" description="Charge relay system" evidence="10 11">
    <location>
        <position position="172"/>
    </location>
</feature>
<keyword evidence="2 10" id="KW-0378">Hydrolase</keyword>
<dbReference type="CDD" id="cd01749">
    <property type="entry name" value="GATase1_PB"/>
    <property type="match status" value="1"/>
</dbReference>
<accession>A0A9Q9CHF2</accession>
<comment type="subunit">
    <text evidence="9 10">In the presence of PdxS, forms a dodecamer of heterodimers. Only shows activity in the heterodimer.</text>
</comment>
<dbReference type="GO" id="GO:0006543">
    <property type="term" value="P:L-glutamine catabolic process"/>
    <property type="evidence" value="ECO:0007669"/>
    <property type="project" value="UniProtKB-UniRule"/>
</dbReference>
<evidence type="ECO:0000256" key="7">
    <source>
        <dbReference type="ARBA" id="ARBA00049534"/>
    </source>
</evidence>
<evidence type="ECO:0000256" key="9">
    <source>
        <dbReference type="ARBA" id="ARBA00064749"/>
    </source>
</evidence>
<dbReference type="PANTHER" id="PTHR31559:SF0">
    <property type="entry name" value="PYRIDOXAL 5'-PHOSPHATE SYNTHASE SUBUNIT SNO1-RELATED"/>
    <property type="match status" value="1"/>
</dbReference>
<dbReference type="SUPFAM" id="SSF52317">
    <property type="entry name" value="Class I glutamine amidotransferase-like"/>
    <property type="match status" value="1"/>
</dbReference>
<evidence type="ECO:0000256" key="11">
    <source>
        <dbReference type="PIRSR" id="PIRSR005639-1"/>
    </source>
</evidence>
<gene>
    <name evidence="10 13" type="primary">pdxT</name>
    <name evidence="13" type="ORF">J0J70_03090</name>
</gene>
<evidence type="ECO:0000256" key="6">
    <source>
        <dbReference type="ARBA" id="ARBA00047992"/>
    </source>
</evidence>
<proteinExistence type="inferred from homology"/>
<feature type="binding site" evidence="10 12">
    <location>
        <begin position="136"/>
        <end position="137"/>
    </location>
    <ligand>
        <name>L-glutamine</name>
        <dbReference type="ChEBI" id="CHEBI:58359"/>
    </ligand>
</feature>
<feature type="binding site" evidence="10 12">
    <location>
        <position position="107"/>
    </location>
    <ligand>
        <name>L-glutamine</name>
        <dbReference type="ChEBI" id="CHEBI:58359"/>
    </ligand>
</feature>
<comment type="catalytic activity">
    <reaction evidence="6 10">
        <text>aldehydo-D-ribose 5-phosphate + D-glyceraldehyde 3-phosphate + L-glutamine = pyridoxal 5'-phosphate + L-glutamate + phosphate + 3 H2O + H(+)</text>
        <dbReference type="Rhea" id="RHEA:31507"/>
        <dbReference type="ChEBI" id="CHEBI:15377"/>
        <dbReference type="ChEBI" id="CHEBI:15378"/>
        <dbReference type="ChEBI" id="CHEBI:29985"/>
        <dbReference type="ChEBI" id="CHEBI:43474"/>
        <dbReference type="ChEBI" id="CHEBI:58273"/>
        <dbReference type="ChEBI" id="CHEBI:58359"/>
        <dbReference type="ChEBI" id="CHEBI:59776"/>
        <dbReference type="ChEBI" id="CHEBI:597326"/>
        <dbReference type="EC" id="4.3.3.6"/>
    </reaction>
</comment>
<evidence type="ECO:0000313" key="13">
    <source>
        <dbReference type="EMBL" id="UUF09004.1"/>
    </source>
</evidence>
<dbReference type="PANTHER" id="PTHR31559">
    <property type="entry name" value="PYRIDOXAL 5'-PHOSPHATE SYNTHASE SUBUNIT SNO"/>
    <property type="match status" value="1"/>
</dbReference>
<dbReference type="InterPro" id="IPR029062">
    <property type="entry name" value="Class_I_gatase-like"/>
</dbReference>
<evidence type="ECO:0000256" key="8">
    <source>
        <dbReference type="ARBA" id="ARBA00054599"/>
    </source>
</evidence>
<dbReference type="Gene3D" id="3.40.50.880">
    <property type="match status" value="1"/>
</dbReference>
<dbReference type="FunFam" id="3.40.50.880:FF:000010">
    <property type="entry name" value="uncharacterized protein LOC100176842 isoform X2"/>
    <property type="match status" value="1"/>
</dbReference>
<sequence>MIKVGVLAIQGAVAEHLELLNQIPDVCAQEVKYLDELNEVDGLIIPGGESTAIGRLLRDFNLLQPLKERILNGMPVWGTCAGMILLAKSLENDPTVHLGVMDITVERNAYGRQLGSFTTEVEIEKISSNKIPLIFIRAPYVTQVKSDVDILLEVNDHIVACQQKQMLATSFHPELTKDTSFHRYFINMIKQKA</sequence>
<dbReference type="EC" id="4.3.3.6" evidence="10"/>
<dbReference type="RefSeq" id="WP_055241915.1">
    <property type="nucleotide sequence ID" value="NZ_CP071250.1"/>
</dbReference>
<dbReference type="InterPro" id="IPR002161">
    <property type="entry name" value="PdxT/SNO"/>
</dbReference>
<evidence type="ECO:0000256" key="4">
    <source>
        <dbReference type="ARBA" id="ARBA00022962"/>
    </source>
</evidence>
<dbReference type="NCBIfam" id="TIGR03800">
    <property type="entry name" value="PLP_synth_Pdx2"/>
    <property type="match status" value="1"/>
</dbReference>
<dbReference type="Pfam" id="PF01174">
    <property type="entry name" value="SNO"/>
    <property type="match status" value="1"/>
</dbReference>
<dbReference type="GO" id="GO:0005829">
    <property type="term" value="C:cytosol"/>
    <property type="evidence" value="ECO:0007669"/>
    <property type="project" value="TreeGrafter"/>
</dbReference>
<name>A0A9Q9CHF2_9FIRM</name>
<evidence type="ECO:0000256" key="3">
    <source>
        <dbReference type="ARBA" id="ARBA00022898"/>
    </source>
</evidence>
<dbReference type="PIRSF" id="PIRSF005639">
    <property type="entry name" value="Glut_amidoT_SNO"/>
    <property type="match status" value="1"/>
</dbReference>
<dbReference type="HAMAP" id="MF_01615">
    <property type="entry name" value="PdxT"/>
    <property type="match status" value="1"/>
</dbReference>
<dbReference type="GO" id="GO:1903600">
    <property type="term" value="C:glutaminase complex"/>
    <property type="evidence" value="ECO:0007669"/>
    <property type="project" value="TreeGrafter"/>
</dbReference>
<feature type="active site" description="Nucleophile" evidence="10 11">
    <location>
        <position position="80"/>
    </location>
</feature>
<protein>
    <recommendedName>
        <fullName evidence="10">Pyridoxal 5'-phosphate synthase subunit PdxT</fullName>
        <ecNumber evidence="10">4.3.3.6</ecNumber>
    </recommendedName>
    <alternativeName>
        <fullName evidence="10">Pdx2</fullName>
    </alternativeName>
    <alternativeName>
        <fullName evidence="10">Pyridoxal 5'-phosphate synthase glutaminase subunit</fullName>
        <ecNumber evidence="10">3.5.1.2</ecNumber>
    </alternativeName>
</protein>
<dbReference type="PROSITE" id="PS51130">
    <property type="entry name" value="PDXT_SNO_2"/>
    <property type="match status" value="1"/>
</dbReference>
<dbReference type="AlphaFoldDB" id="A0A9Q9CHF2"/>
<dbReference type="GO" id="GO:0004359">
    <property type="term" value="F:glutaminase activity"/>
    <property type="evidence" value="ECO:0007669"/>
    <property type="project" value="UniProtKB-UniRule"/>
</dbReference>
<feature type="binding site" evidence="10 12">
    <location>
        <begin position="48"/>
        <end position="50"/>
    </location>
    <ligand>
        <name>L-glutamine</name>
        <dbReference type="ChEBI" id="CHEBI:58359"/>
    </ligand>
</feature>
<dbReference type="EMBL" id="CP071250">
    <property type="protein sequence ID" value="UUF09004.1"/>
    <property type="molecule type" value="Genomic_DNA"/>
</dbReference>
<organism evidence="13 14">
    <name type="scientific">Turicibacter bilis</name>
    <dbReference type="NCBI Taxonomy" id="2735723"/>
    <lineage>
        <taxon>Bacteria</taxon>
        <taxon>Bacillati</taxon>
        <taxon>Bacillota</taxon>
        <taxon>Erysipelotrichia</taxon>
        <taxon>Erysipelotrichales</taxon>
        <taxon>Turicibacteraceae</taxon>
        <taxon>Turicibacter</taxon>
    </lineage>
</organism>
<keyword evidence="4 10" id="KW-0315">Glutamine amidotransferase</keyword>
<comment type="similarity">
    <text evidence="1 10">Belongs to the glutaminase PdxT/SNO family.</text>
</comment>
<comment type="catalytic activity">
    <reaction evidence="7 10">
        <text>L-glutamine + H2O = L-glutamate + NH4(+)</text>
        <dbReference type="Rhea" id="RHEA:15889"/>
        <dbReference type="ChEBI" id="CHEBI:15377"/>
        <dbReference type="ChEBI" id="CHEBI:28938"/>
        <dbReference type="ChEBI" id="CHEBI:29985"/>
        <dbReference type="ChEBI" id="CHEBI:58359"/>
        <dbReference type="EC" id="3.5.1.2"/>
    </reaction>
</comment>
<comment type="function">
    <text evidence="8 10">Catalyzes the hydrolysis of glutamine to glutamate and ammonia as part of the biosynthesis of pyridoxal 5'-phosphate. The resulting ammonia molecule is channeled to the active site of PdxS.</text>
</comment>
<dbReference type="Proteomes" id="UP001058072">
    <property type="component" value="Chromosome"/>
</dbReference>
<dbReference type="InterPro" id="IPR021196">
    <property type="entry name" value="PdxT/SNO_CS"/>
</dbReference>
<keyword evidence="3 10" id="KW-0663">Pyridoxal phosphate</keyword>
<dbReference type="GO" id="GO:0008614">
    <property type="term" value="P:pyridoxine metabolic process"/>
    <property type="evidence" value="ECO:0007669"/>
    <property type="project" value="TreeGrafter"/>
</dbReference>
<dbReference type="GO" id="GO:0036381">
    <property type="term" value="F:pyridoxal 5'-phosphate synthase (glutamine hydrolysing) activity"/>
    <property type="evidence" value="ECO:0007669"/>
    <property type="project" value="UniProtKB-UniRule"/>
</dbReference>
<dbReference type="PROSITE" id="PS01236">
    <property type="entry name" value="PDXT_SNO_1"/>
    <property type="match status" value="1"/>
</dbReference>
<dbReference type="PROSITE" id="PS51273">
    <property type="entry name" value="GATASE_TYPE_1"/>
    <property type="match status" value="1"/>
</dbReference>
<evidence type="ECO:0000256" key="5">
    <source>
        <dbReference type="ARBA" id="ARBA00023239"/>
    </source>
</evidence>
<evidence type="ECO:0000313" key="14">
    <source>
        <dbReference type="Proteomes" id="UP001058072"/>
    </source>
</evidence>
<evidence type="ECO:0000256" key="1">
    <source>
        <dbReference type="ARBA" id="ARBA00008345"/>
    </source>
</evidence>
<dbReference type="GO" id="GO:0042823">
    <property type="term" value="P:pyridoxal phosphate biosynthetic process"/>
    <property type="evidence" value="ECO:0007669"/>
    <property type="project" value="UniProtKB-UniRule"/>
</dbReference>
<keyword evidence="5 10" id="KW-0456">Lyase</keyword>
<evidence type="ECO:0000256" key="2">
    <source>
        <dbReference type="ARBA" id="ARBA00022801"/>
    </source>
</evidence>
<evidence type="ECO:0000256" key="10">
    <source>
        <dbReference type="HAMAP-Rule" id="MF_01615"/>
    </source>
</evidence>
<evidence type="ECO:0000256" key="12">
    <source>
        <dbReference type="PIRSR" id="PIRSR005639-2"/>
    </source>
</evidence>
<reference evidence="13" key="1">
    <citation type="submission" date="2021-03" db="EMBL/GenBank/DDBJ databases">
        <title>Comparative Genomics and Metabolomics in the genus Turicibacter.</title>
        <authorList>
            <person name="Maki J."/>
            <person name="Looft T."/>
        </authorList>
    </citation>
    <scope>NUCLEOTIDE SEQUENCE</scope>
    <source>
        <strain evidence="13">ISU324</strain>
    </source>
</reference>